<dbReference type="EMBL" id="JACHXD010000010">
    <property type="protein sequence ID" value="MBB3120590.1"/>
    <property type="molecule type" value="Genomic_DNA"/>
</dbReference>
<reference evidence="2 3" key="1">
    <citation type="submission" date="2020-08" db="EMBL/GenBank/DDBJ databases">
        <title>Genomic Encyclopedia of Type Strains, Phase III (KMG-III): the genomes of soil and plant-associated and newly described type strains.</title>
        <authorList>
            <person name="Whitman W."/>
        </authorList>
    </citation>
    <scope>NUCLEOTIDE SEQUENCE [LARGE SCALE GENOMIC DNA]</scope>
    <source>
        <strain evidence="2 3">CECT 8897</strain>
    </source>
</reference>
<keyword evidence="1" id="KW-0732">Signal</keyword>
<dbReference type="Proteomes" id="UP000541535">
    <property type="component" value="Unassembled WGS sequence"/>
</dbReference>
<name>A0A7W5FV47_9BURK</name>
<protein>
    <recommendedName>
        <fullName evidence="4">DUF4440 domain-containing protein</fullName>
    </recommendedName>
</protein>
<feature type="signal peptide" evidence="1">
    <location>
        <begin position="1"/>
        <end position="24"/>
    </location>
</feature>
<dbReference type="RefSeq" id="WP_183442358.1">
    <property type="nucleotide sequence ID" value="NZ_JACHXD010000010.1"/>
</dbReference>
<accession>A0A7W5FV47</accession>
<dbReference type="InterPro" id="IPR032710">
    <property type="entry name" value="NTF2-like_dom_sf"/>
</dbReference>
<evidence type="ECO:0008006" key="4">
    <source>
        <dbReference type="Google" id="ProtNLM"/>
    </source>
</evidence>
<evidence type="ECO:0000313" key="2">
    <source>
        <dbReference type="EMBL" id="MBB3120590.1"/>
    </source>
</evidence>
<proteinExistence type="predicted"/>
<dbReference type="Gene3D" id="3.10.450.50">
    <property type="match status" value="1"/>
</dbReference>
<dbReference type="AlphaFoldDB" id="A0A7W5FV47"/>
<dbReference type="SUPFAM" id="SSF54427">
    <property type="entry name" value="NTF2-like"/>
    <property type="match status" value="1"/>
</dbReference>
<sequence>MKKIMYTLLLMALAAAAAASVAWGYRPPKPMPSDVNSIDSLVDAYYQTMSGGKGQPRDWNRLRTLFRHDARLTSLRRDKESGKLVSRMVTVEEYIGGSVQYFAKEGFYQSEMRRQVDQYGQMAHVLSSYEVKRERGDAEPFRRSLSSIQLVGDGERWWIQSVVWQSEEDATALPPQYLKQTP</sequence>
<evidence type="ECO:0000313" key="3">
    <source>
        <dbReference type="Proteomes" id="UP000541535"/>
    </source>
</evidence>
<organism evidence="2 3">
    <name type="scientific">Pseudoduganella violacea</name>
    <dbReference type="NCBI Taxonomy" id="1715466"/>
    <lineage>
        <taxon>Bacteria</taxon>
        <taxon>Pseudomonadati</taxon>
        <taxon>Pseudomonadota</taxon>
        <taxon>Betaproteobacteria</taxon>
        <taxon>Burkholderiales</taxon>
        <taxon>Oxalobacteraceae</taxon>
        <taxon>Telluria group</taxon>
        <taxon>Pseudoduganella</taxon>
    </lineage>
</organism>
<gene>
    <name evidence="2" type="ORF">FHS03_003657</name>
</gene>
<keyword evidence="3" id="KW-1185">Reference proteome</keyword>
<comment type="caution">
    <text evidence="2">The sequence shown here is derived from an EMBL/GenBank/DDBJ whole genome shotgun (WGS) entry which is preliminary data.</text>
</comment>
<evidence type="ECO:0000256" key="1">
    <source>
        <dbReference type="SAM" id="SignalP"/>
    </source>
</evidence>
<feature type="chain" id="PRO_5031066306" description="DUF4440 domain-containing protein" evidence="1">
    <location>
        <begin position="25"/>
        <end position="182"/>
    </location>
</feature>